<dbReference type="EMBL" id="PHFW01000002">
    <property type="protein sequence ID" value="PQM27685.1"/>
    <property type="molecule type" value="Genomic_DNA"/>
</dbReference>
<dbReference type="Gene3D" id="1.20.1250.20">
    <property type="entry name" value="MFS general substrate transporter like domains"/>
    <property type="match status" value="1"/>
</dbReference>
<evidence type="ECO:0000313" key="9">
    <source>
        <dbReference type="Proteomes" id="UP000238954"/>
    </source>
</evidence>
<dbReference type="CDD" id="cd17328">
    <property type="entry name" value="MFS_spinster_like"/>
    <property type="match status" value="1"/>
</dbReference>
<feature type="transmembrane region" description="Helical" evidence="6">
    <location>
        <begin position="75"/>
        <end position="96"/>
    </location>
</feature>
<comment type="subcellular location">
    <subcellularLocation>
        <location evidence="1">Membrane</location>
        <topology evidence="1">Multi-pass membrane protein</topology>
    </subcellularLocation>
</comment>
<keyword evidence="5 6" id="KW-0472">Membrane</keyword>
<dbReference type="SUPFAM" id="SSF103473">
    <property type="entry name" value="MFS general substrate transporter"/>
    <property type="match status" value="1"/>
</dbReference>
<dbReference type="GO" id="GO:0022857">
    <property type="term" value="F:transmembrane transporter activity"/>
    <property type="evidence" value="ECO:0007669"/>
    <property type="project" value="InterPro"/>
</dbReference>
<evidence type="ECO:0000256" key="4">
    <source>
        <dbReference type="ARBA" id="ARBA00022989"/>
    </source>
</evidence>
<feature type="transmembrane region" description="Helical" evidence="6">
    <location>
        <begin position="360"/>
        <end position="384"/>
    </location>
</feature>
<keyword evidence="3 6" id="KW-0812">Transmembrane</keyword>
<evidence type="ECO:0000256" key="1">
    <source>
        <dbReference type="ARBA" id="ARBA00004141"/>
    </source>
</evidence>
<comment type="caution">
    <text evidence="8">The sequence shown here is derived from an EMBL/GenBank/DDBJ whole genome shotgun (WGS) entry which is preliminary data.</text>
</comment>
<dbReference type="InterPro" id="IPR036259">
    <property type="entry name" value="MFS_trans_sf"/>
</dbReference>
<accession>A0A2S8B5M1</accession>
<feature type="transmembrane region" description="Helical" evidence="6">
    <location>
        <begin position="429"/>
        <end position="450"/>
    </location>
</feature>
<dbReference type="InterPro" id="IPR044770">
    <property type="entry name" value="MFS_spinster-like"/>
</dbReference>
<proteinExistence type="predicted"/>
<evidence type="ECO:0000256" key="2">
    <source>
        <dbReference type="ARBA" id="ARBA00022448"/>
    </source>
</evidence>
<feature type="transmembrane region" description="Helical" evidence="6">
    <location>
        <begin position="261"/>
        <end position="280"/>
    </location>
</feature>
<dbReference type="PANTHER" id="PTHR23505:SF79">
    <property type="entry name" value="PROTEIN SPINSTER"/>
    <property type="match status" value="1"/>
</dbReference>
<dbReference type="AlphaFoldDB" id="A0A2S8B5M1"/>
<feature type="transmembrane region" description="Helical" evidence="6">
    <location>
        <begin position="162"/>
        <end position="184"/>
    </location>
</feature>
<dbReference type="Proteomes" id="UP000238954">
    <property type="component" value="Chromosome"/>
</dbReference>
<name>A0A2S8B5M1_9SPHN</name>
<feature type="transmembrane region" description="Helical" evidence="6">
    <location>
        <begin position="204"/>
        <end position="226"/>
    </location>
</feature>
<dbReference type="InterPro" id="IPR011701">
    <property type="entry name" value="MFS"/>
</dbReference>
<feature type="transmembrane region" description="Helical" evidence="6">
    <location>
        <begin position="35"/>
        <end position="55"/>
    </location>
</feature>
<dbReference type="PANTHER" id="PTHR23505">
    <property type="entry name" value="SPINSTER"/>
    <property type="match status" value="1"/>
</dbReference>
<feature type="domain" description="Major facilitator superfamily (MFS) profile" evidence="7">
    <location>
        <begin position="37"/>
        <end position="455"/>
    </location>
</feature>
<reference evidence="9" key="1">
    <citation type="submission" date="2017-11" db="EMBL/GenBank/DDBJ databases">
        <title>The complete genome sequence of Sphingopyxis pomeranensis sp. nov. strain WS5A3p.</title>
        <authorList>
            <person name="Kaminski M.A."/>
        </authorList>
    </citation>
    <scope>NUCLEOTIDE SEQUENCE [LARGE SCALE GENOMIC DNA]</scope>
    <source>
        <strain evidence="9">WS5A3p</strain>
    </source>
</reference>
<evidence type="ECO:0000256" key="5">
    <source>
        <dbReference type="ARBA" id="ARBA00023136"/>
    </source>
</evidence>
<evidence type="ECO:0000259" key="7">
    <source>
        <dbReference type="PROSITE" id="PS50850"/>
    </source>
</evidence>
<feature type="transmembrane region" description="Helical" evidence="6">
    <location>
        <begin position="396"/>
        <end position="417"/>
    </location>
</feature>
<keyword evidence="9" id="KW-1185">Reference proteome</keyword>
<evidence type="ECO:0000313" key="8">
    <source>
        <dbReference type="EMBL" id="PQM27685.1"/>
    </source>
</evidence>
<feature type="transmembrane region" description="Helical" evidence="6">
    <location>
        <begin position="336"/>
        <end position="354"/>
    </location>
</feature>
<gene>
    <name evidence="8" type="ORF">CVO77_03700</name>
</gene>
<feature type="transmembrane region" description="Helical" evidence="6">
    <location>
        <begin position="300"/>
        <end position="324"/>
    </location>
</feature>
<evidence type="ECO:0000256" key="6">
    <source>
        <dbReference type="SAM" id="Phobius"/>
    </source>
</evidence>
<protein>
    <submittedName>
        <fullName evidence="8">MFS transporter</fullName>
    </submittedName>
</protein>
<sequence>MGEHMAAQGAGIGTVEQLEHPPAVTPPWPCPAKSWYVVGVLLLAYTLSFIDRMVLSLLVAPIRAALDISDTQVSLLIGLAFALFYTLLGLPLAWIADRYNRRNLILVGIAVWSFMTAGCGFAGSYATLFAARMGVGVGEATLSPAAYSMLSDYFPRDKLARAMAVYSIGVPLGAGIALILGSFVVQAVLAAPMVDMPFFGAMDAWRLIFVWVAAPGLLIALLMFTVREPLRRGRQAAGPAPIASAASTPGLIAHLRTQRSALGALFGGMSLIGLVMYGAIAWIPTFFARTYGMDVADAGLWFGVIMAVGGTIGLLVGGSLADHLYAKGVADAHLRVMRLSILLGGPPLLATVLMPDPTLAFVMLALAYPCMTLHGVGGVALQLITPNEYRARMTALYFFVVNLVGLGFGPMLIALLTDNLFQDDAALRYSIATVTAIALPIAAIILTLGFKGFARELARMSAEAGAAPA</sequence>
<feature type="transmembrane region" description="Helical" evidence="6">
    <location>
        <begin position="103"/>
        <end position="123"/>
    </location>
</feature>
<evidence type="ECO:0000256" key="3">
    <source>
        <dbReference type="ARBA" id="ARBA00022692"/>
    </source>
</evidence>
<dbReference type="Pfam" id="PF07690">
    <property type="entry name" value="MFS_1"/>
    <property type="match status" value="1"/>
</dbReference>
<organism evidence="8 9">
    <name type="scientific">Sphingopyxis lindanitolerans</name>
    <dbReference type="NCBI Taxonomy" id="2054227"/>
    <lineage>
        <taxon>Bacteria</taxon>
        <taxon>Pseudomonadati</taxon>
        <taxon>Pseudomonadota</taxon>
        <taxon>Alphaproteobacteria</taxon>
        <taxon>Sphingomonadales</taxon>
        <taxon>Sphingomonadaceae</taxon>
        <taxon>Sphingopyxis</taxon>
    </lineage>
</organism>
<dbReference type="InterPro" id="IPR020846">
    <property type="entry name" value="MFS_dom"/>
</dbReference>
<dbReference type="GO" id="GO:0016020">
    <property type="term" value="C:membrane"/>
    <property type="evidence" value="ECO:0007669"/>
    <property type="project" value="UniProtKB-SubCell"/>
</dbReference>
<dbReference type="PROSITE" id="PS50850">
    <property type="entry name" value="MFS"/>
    <property type="match status" value="1"/>
</dbReference>
<keyword evidence="2" id="KW-0813">Transport</keyword>
<keyword evidence="4 6" id="KW-1133">Transmembrane helix</keyword>